<dbReference type="Gene3D" id="1.25.40.430">
    <property type="match status" value="1"/>
</dbReference>
<dbReference type="InterPro" id="IPR013212">
    <property type="entry name" value="Mad3/Bub1_I"/>
</dbReference>
<dbReference type="InterPro" id="IPR015661">
    <property type="entry name" value="Bub1/Mad3"/>
</dbReference>
<sequence>MLYFSNGKRVGEISRPRTGGSCDCRLYQALRKWASASSPGHKRAGAVGQAPAPRAASSAYEGFGKLGRLQAGESRAGWLRRARPAACRRMVDDPRYLHVCIQLMDYEVDAKPLLKKMERNGIGLKRASFIWLNALYYDKHKRFNDAKKMYNLGIQNLTEPISELHKAHEQFILRMESYKRRKDKLQERMPRKADPSPNVSFVLMSCARWF</sequence>
<keyword evidence="3" id="KW-1185">Reference proteome</keyword>
<dbReference type="PROSITE" id="PS51489">
    <property type="entry name" value="BUB1_N"/>
    <property type="match status" value="1"/>
</dbReference>
<dbReference type="AlphaFoldDB" id="A0A8T0P2D4"/>
<comment type="caution">
    <text evidence="2">The sequence shown here is derived from an EMBL/GenBank/DDBJ whole genome shotgun (WGS) entry which is preliminary data.</text>
</comment>
<dbReference type="PANTHER" id="PTHR14030:SF2">
    <property type="entry name" value="OS11G0128700 PROTEIN"/>
    <property type="match status" value="1"/>
</dbReference>
<dbReference type="EMBL" id="CM029052">
    <property type="protein sequence ID" value="KAG2556177.1"/>
    <property type="molecule type" value="Genomic_DNA"/>
</dbReference>
<dbReference type="Pfam" id="PF08311">
    <property type="entry name" value="Mad3_BUB1_I"/>
    <property type="match status" value="1"/>
</dbReference>
<feature type="domain" description="BUB1 N-terminal" evidence="1">
    <location>
        <begin position="11"/>
        <end position="201"/>
    </location>
</feature>
<accession>A0A8T0P2D4</accession>
<dbReference type="GO" id="GO:0004672">
    <property type="term" value="F:protein kinase activity"/>
    <property type="evidence" value="ECO:0007669"/>
    <property type="project" value="TreeGrafter"/>
</dbReference>
<dbReference type="GO" id="GO:0007094">
    <property type="term" value="P:mitotic spindle assembly checkpoint signaling"/>
    <property type="evidence" value="ECO:0007669"/>
    <property type="project" value="InterPro"/>
</dbReference>
<reference evidence="2" key="1">
    <citation type="submission" date="2020-05" db="EMBL/GenBank/DDBJ databases">
        <title>WGS assembly of Panicum virgatum.</title>
        <authorList>
            <person name="Lovell J.T."/>
            <person name="Jenkins J."/>
            <person name="Shu S."/>
            <person name="Juenger T.E."/>
            <person name="Schmutz J."/>
        </authorList>
    </citation>
    <scope>NUCLEOTIDE SEQUENCE</scope>
    <source>
        <strain evidence="2">AP13</strain>
    </source>
</reference>
<evidence type="ECO:0000313" key="2">
    <source>
        <dbReference type="EMBL" id="KAG2556177.1"/>
    </source>
</evidence>
<proteinExistence type="predicted"/>
<dbReference type="SMART" id="SM00777">
    <property type="entry name" value="Mad3_BUB1_I"/>
    <property type="match status" value="1"/>
</dbReference>
<evidence type="ECO:0000259" key="1">
    <source>
        <dbReference type="PROSITE" id="PS51489"/>
    </source>
</evidence>
<dbReference type="GO" id="GO:0051754">
    <property type="term" value="P:meiotic sister chromatid cohesion, centromeric"/>
    <property type="evidence" value="ECO:0007669"/>
    <property type="project" value="TreeGrafter"/>
</dbReference>
<gene>
    <name evidence="2" type="ORF">PVAP13_8NG033600</name>
</gene>
<organism evidence="2 3">
    <name type="scientific">Panicum virgatum</name>
    <name type="common">Blackwell switchgrass</name>
    <dbReference type="NCBI Taxonomy" id="38727"/>
    <lineage>
        <taxon>Eukaryota</taxon>
        <taxon>Viridiplantae</taxon>
        <taxon>Streptophyta</taxon>
        <taxon>Embryophyta</taxon>
        <taxon>Tracheophyta</taxon>
        <taxon>Spermatophyta</taxon>
        <taxon>Magnoliopsida</taxon>
        <taxon>Liliopsida</taxon>
        <taxon>Poales</taxon>
        <taxon>Poaceae</taxon>
        <taxon>PACMAD clade</taxon>
        <taxon>Panicoideae</taxon>
        <taxon>Panicodae</taxon>
        <taxon>Paniceae</taxon>
        <taxon>Panicinae</taxon>
        <taxon>Panicum</taxon>
        <taxon>Panicum sect. Hiantes</taxon>
    </lineage>
</organism>
<name>A0A8T0P2D4_PANVG</name>
<protein>
    <recommendedName>
        <fullName evidence="1">BUB1 N-terminal domain-containing protein</fullName>
    </recommendedName>
</protein>
<dbReference type="PANTHER" id="PTHR14030">
    <property type="entry name" value="MITOTIC CHECKPOINT SERINE/THREONINE-PROTEIN KINASE BUB1"/>
    <property type="match status" value="1"/>
</dbReference>
<dbReference type="OrthoDB" id="248495at2759"/>
<evidence type="ECO:0000313" key="3">
    <source>
        <dbReference type="Proteomes" id="UP000823388"/>
    </source>
</evidence>
<dbReference type="Proteomes" id="UP000823388">
    <property type="component" value="Chromosome 8N"/>
</dbReference>